<accession>A0AAW5GMW6</accession>
<name>A0AAW5GMW6_9GAMM</name>
<protein>
    <submittedName>
        <fullName evidence="2">MerR family transcriptional regulator</fullName>
    </submittedName>
</protein>
<dbReference type="GO" id="GO:0003677">
    <property type="term" value="F:DNA binding"/>
    <property type="evidence" value="ECO:0007669"/>
    <property type="project" value="InterPro"/>
</dbReference>
<dbReference type="Gene3D" id="1.10.1660.10">
    <property type="match status" value="1"/>
</dbReference>
<dbReference type="SUPFAM" id="SSF46955">
    <property type="entry name" value="Putative DNA-binding domain"/>
    <property type="match status" value="1"/>
</dbReference>
<evidence type="ECO:0000313" key="2">
    <source>
        <dbReference type="EMBL" id="MCL6371283.1"/>
    </source>
</evidence>
<evidence type="ECO:0000313" key="3">
    <source>
        <dbReference type="Proteomes" id="UP001057360"/>
    </source>
</evidence>
<reference evidence="2" key="1">
    <citation type="submission" date="2019-02" db="EMBL/GenBank/DDBJ databases">
        <title>New Zealand Erwinia strains with phe-tRNA free attachment sites.</title>
        <authorList>
            <person name="Nunes-Leite L."/>
            <person name="Pitman A.R."/>
        </authorList>
    </citation>
    <scope>NUCLEOTIDE SEQUENCE</scope>
    <source>
        <strain evidence="2">Ec-140</strain>
    </source>
</reference>
<dbReference type="InterPro" id="IPR000551">
    <property type="entry name" value="MerR-type_HTH_dom"/>
</dbReference>
<dbReference type="InterPro" id="IPR009061">
    <property type="entry name" value="DNA-bd_dom_put_sf"/>
</dbReference>
<gene>
    <name evidence="2" type="ORF">EXT53_22375</name>
</gene>
<organism evidence="2 3">
    <name type="scientific">Pectobacterium polaris</name>
    <dbReference type="NCBI Taxonomy" id="2042057"/>
    <lineage>
        <taxon>Bacteria</taxon>
        <taxon>Pseudomonadati</taxon>
        <taxon>Pseudomonadota</taxon>
        <taxon>Gammaproteobacteria</taxon>
        <taxon>Enterobacterales</taxon>
        <taxon>Pectobacteriaceae</taxon>
        <taxon>Pectobacterium</taxon>
    </lineage>
</organism>
<feature type="domain" description="HTH merR-type" evidence="1">
    <location>
        <begin position="4"/>
        <end position="34"/>
    </location>
</feature>
<feature type="non-terminal residue" evidence="2">
    <location>
        <position position="38"/>
    </location>
</feature>
<sequence length="38" mass="4272">MNGFSIGEVEKITGIKSHTLRYWEDNIPVLQPKKDLGG</sequence>
<dbReference type="AlphaFoldDB" id="A0AAW5GMW6"/>
<dbReference type="EMBL" id="SGPY01000049">
    <property type="protein sequence ID" value="MCL6371283.1"/>
    <property type="molecule type" value="Genomic_DNA"/>
</dbReference>
<proteinExistence type="predicted"/>
<dbReference type="Proteomes" id="UP001057360">
    <property type="component" value="Unassembled WGS sequence"/>
</dbReference>
<evidence type="ECO:0000259" key="1">
    <source>
        <dbReference type="Pfam" id="PF13411"/>
    </source>
</evidence>
<comment type="caution">
    <text evidence="2">The sequence shown here is derived from an EMBL/GenBank/DDBJ whole genome shotgun (WGS) entry which is preliminary data.</text>
</comment>
<dbReference type="Pfam" id="PF13411">
    <property type="entry name" value="MerR_1"/>
    <property type="match status" value="1"/>
</dbReference>
<dbReference type="GO" id="GO:0006355">
    <property type="term" value="P:regulation of DNA-templated transcription"/>
    <property type="evidence" value="ECO:0007669"/>
    <property type="project" value="InterPro"/>
</dbReference>